<comment type="caution">
    <text evidence="1">The sequence shown here is derived from an EMBL/GenBank/DDBJ whole genome shotgun (WGS) entry which is preliminary data.</text>
</comment>
<name>A0A921RRN5_SORBI</name>
<dbReference type="EMBL" id="CM027681">
    <property type="protein sequence ID" value="KAG0544170.1"/>
    <property type="molecule type" value="Genomic_DNA"/>
</dbReference>
<protein>
    <submittedName>
        <fullName evidence="1">Uncharacterized protein</fullName>
    </submittedName>
</protein>
<reference evidence="1" key="2">
    <citation type="submission" date="2020-10" db="EMBL/GenBank/DDBJ databases">
        <authorList>
            <person name="Cooper E.A."/>
            <person name="Brenton Z.W."/>
            <person name="Flinn B.S."/>
            <person name="Jenkins J."/>
            <person name="Shu S."/>
            <person name="Flowers D."/>
            <person name="Luo F."/>
            <person name="Wang Y."/>
            <person name="Xia P."/>
            <person name="Barry K."/>
            <person name="Daum C."/>
            <person name="Lipzen A."/>
            <person name="Yoshinaga Y."/>
            <person name="Schmutz J."/>
            <person name="Saski C."/>
            <person name="Vermerris W."/>
            <person name="Kresovich S."/>
        </authorList>
    </citation>
    <scope>NUCLEOTIDE SEQUENCE</scope>
</reference>
<dbReference type="Proteomes" id="UP000807115">
    <property type="component" value="Chromosome 2"/>
</dbReference>
<proteinExistence type="predicted"/>
<evidence type="ECO:0000313" key="2">
    <source>
        <dbReference type="Proteomes" id="UP000807115"/>
    </source>
</evidence>
<organism evidence="1 2">
    <name type="scientific">Sorghum bicolor</name>
    <name type="common">Sorghum</name>
    <name type="synonym">Sorghum vulgare</name>
    <dbReference type="NCBI Taxonomy" id="4558"/>
    <lineage>
        <taxon>Eukaryota</taxon>
        <taxon>Viridiplantae</taxon>
        <taxon>Streptophyta</taxon>
        <taxon>Embryophyta</taxon>
        <taxon>Tracheophyta</taxon>
        <taxon>Spermatophyta</taxon>
        <taxon>Magnoliopsida</taxon>
        <taxon>Liliopsida</taxon>
        <taxon>Poales</taxon>
        <taxon>Poaceae</taxon>
        <taxon>PACMAD clade</taxon>
        <taxon>Panicoideae</taxon>
        <taxon>Andropogonodae</taxon>
        <taxon>Andropogoneae</taxon>
        <taxon>Sorghinae</taxon>
        <taxon>Sorghum</taxon>
    </lineage>
</organism>
<dbReference type="AlphaFoldDB" id="A0A921RRN5"/>
<reference evidence="1" key="1">
    <citation type="journal article" date="2019" name="BMC Genomics">
        <title>A new reference genome for Sorghum bicolor reveals high levels of sequence similarity between sweet and grain genotypes: implications for the genetics of sugar metabolism.</title>
        <authorList>
            <person name="Cooper E.A."/>
            <person name="Brenton Z.W."/>
            <person name="Flinn B.S."/>
            <person name="Jenkins J."/>
            <person name="Shu S."/>
            <person name="Flowers D."/>
            <person name="Luo F."/>
            <person name="Wang Y."/>
            <person name="Xia P."/>
            <person name="Barry K."/>
            <person name="Daum C."/>
            <person name="Lipzen A."/>
            <person name="Yoshinaga Y."/>
            <person name="Schmutz J."/>
            <person name="Saski C."/>
            <person name="Vermerris W."/>
            <person name="Kresovich S."/>
        </authorList>
    </citation>
    <scope>NUCLEOTIDE SEQUENCE</scope>
</reference>
<evidence type="ECO:0000313" key="1">
    <source>
        <dbReference type="EMBL" id="KAG0544170.1"/>
    </source>
</evidence>
<sequence length="82" mass="9400">MCVTSKREGVSVGLHLHVPLCNGCITQLLVTFLRLSGEGRVSLFYVERRCKVQVRSFMGYVSGLAWWEARRKHRARLKSMGF</sequence>
<accession>A0A921RRN5</accession>
<gene>
    <name evidence="1" type="ORF">BDA96_02G252200</name>
</gene>